<organism evidence="2 3">
    <name type="scientific">Euroglyphus maynei</name>
    <name type="common">Mayne's house dust mite</name>
    <dbReference type="NCBI Taxonomy" id="6958"/>
    <lineage>
        <taxon>Eukaryota</taxon>
        <taxon>Metazoa</taxon>
        <taxon>Ecdysozoa</taxon>
        <taxon>Arthropoda</taxon>
        <taxon>Chelicerata</taxon>
        <taxon>Arachnida</taxon>
        <taxon>Acari</taxon>
        <taxon>Acariformes</taxon>
        <taxon>Sarcoptiformes</taxon>
        <taxon>Astigmata</taxon>
        <taxon>Psoroptidia</taxon>
        <taxon>Analgoidea</taxon>
        <taxon>Pyroglyphidae</taxon>
        <taxon>Pyroglyphinae</taxon>
        <taxon>Euroglyphus</taxon>
    </lineage>
</organism>
<name>A0A1Y3AUP5_EURMA</name>
<proteinExistence type="predicted"/>
<sequence>MRKHRILKPPNINIKSQSDNDFRGLNNTGSNNNVFRHSAFLPSPLYPSNPPSSSSSSPYANITDSQYFDHHIPLSAPPIPHQSSHHLVNKCFEFPGNISGGSSS</sequence>
<keyword evidence="3" id="KW-1185">Reference proteome</keyword>
<dbReference type="Proteomes" id="UP000194236">
    <property type="component" value="Unassembled WGS sequence"/>
</dbReference>
<dbReference type="EMBL" id="MUJZ01057384">
    <property type="protein sequence ID" value="OTF72202.1"/>
    <property type="molecule type" value="Genomic_DNA"/>
</dbReference>
<evidence type="ECO:0000313" key="2">
    <source>
        <dbReference type="EMBL" id="OTF72202.1"/>
    </source>
</evidence>
<evidence type="ECO:0000256" key="1">
    <source>
        <dbReference type="SAM" id="MobiDB-lite"/>
    </source>
</evidence>
<feature type="compositionally biased region" description="Polar residues" evidence="1">
    <location>
        <begin position="13"/>
        <end position="35"/>
    </location>
</feature>
<feature type="region of interest" description="Disordered" evidence="1">
    <location>
        <begin position="1"/>
        <end position="40"/>
    </location>
</feature>
<evidence type="ECO:0000313" key="3">
    <source>
        <dbReference type="Proteomes" id="UP000194236"/>
    </source>
</evidence>
<protein>
    <submittedName>
        <fullName evidence="2">Uncharacterized protein</fullName>
    </submittedName>
</protein>
<accession>A0A1Y3AUP5</accession>
<comment type="caution">
    <text evidence="2">The sequence shown here is derived from an EMBL/GenBank/DDBJ whole genome shotgun (WGS) entry which is preliminary data.</text>
</comment>
<reference evidence="2 3" key="1">
    <citation type="submission" date="2017-03" db="EMBL/GenBank/DDBJ databases">
        <title>Genome Survey of Euroglyphus maynei.</title>
        <authorList>
            <person name="Arlian L.G."/>
            <person name="Morgan M.S."/>
            <person name="Rider S.D."/>
        </authorList>
    </citation>
    <scope>NUCLEOTIDE SEQUENCE [LARGE SCALE GENOMIC DNA]</scope>
    <source>
        <strain evidence="2">Arlian Lab</strain>
        <tissue evidence="2">Whole body</tissue>
    </source>
</reference>
<dbReference type="AlphaFoldDB" id="A0A1Y3AUP5"/>
<feature type="non-terminal residue" evidence="2">
    <location>
        <position position="104"/>
    </location>
</feature>
<gene>
    <name evidence="2" type="ORF">BLA29_014527</name>
</gene>